<sequence>MALRPAGIHRYLPHVRTISTTILKQASPKPKMTSSDVTSEKDTHTKEQTGCKLKAASLESAKELDIHPQKRKTKVKFKIATAYSKVSVEDAEKRLGLMLDIFETYGISISRMLDQVRPNINGLGEDQLHQVKCQVYQNILDFLLAEGYPAMVEDFTEANVTDLALLIMLPILTALQHIKEGRLSLIREKEIIKTDFKTQPGGYREFIGMDTLEIGKRKFVLVVEAKNSNLALAKRQCLLALKDMRDNNRGGVVYGFVTTGELWQMILYDGKDFKQTGRFEVLFHSMENEKETWMEQCSIIVDLHGLSSVNRTKKISGKYSQEFLWKCLLKYEKTKVEPRSAVGAVGIQSIDELGTLTLKAFHCASKVISTPIVTCMLVIGDDERAARIVKGRIERTFLEDVGFPPSLYSYKITRLPPAIQLHQITSNIEDVCSRDNNLVSVCLDQVTISKLDLELIIAIE</sequence>
<comment type="caution">
    <text evidence="2">The sequence shown here is derived from an EMBL/GenBank/DDBJ whole genome shotgun (WGS) entry which is preliminary data.</text>
</comment>
<gene>
    <name evidence="2" type="ORF">B9Z19DRAFT_1121016</name>
</gene>
<feature type="compositionally biased region" description="Basic and acidic residues" evidence="1">
    <location>
        <begin position="38"/>
        <end position="48"/>
    </location>
</feature>
<reference evidence="2 3" key="1">
    <citation type="submission" date="2017-04" db="EMBL/GenBank/DDBJ databases">
        <title>Draft genome sequence of Tuber borchii Vittad., a whitish edible truffle.</title>
        <authorList>
            <consortium name="DOE Joint Genome Institute"/>
            <person name="Murat C."/>
            <person name="Kuo A."/>
            <person name="Barry K.W."/>
            <person name="Clum A."/>
            <person name="Dockter R.B."/>
            <person name="Fauchery L."/>
            <person name="Iotti M."/>
            <person name="Kohler A."/>
            <person name="Labutti K."/>
            <person name="Lindquist E.A."/>
            <person name="Lipzen A."/>
            <person name="Ohm R.A."/>
            <person name="Wang M."/>
            <person name="Grigoriev I.V."/>
            <person name="Zambonelli A."/>
            <person name="Martin F.M."/>
        </authorList>
    </citation>
    <scope>NUCLEOTIDE SEQUENCE [LARGE SCALE GENOMIC DNA]</scope>
    <source>
        <strain evidence="2 3">Tbo3840</strain>
    </source>
</reference>
<dbReference type="OrthoDB" id="5355583at2759"/>
<dbReference type="SUPFAM" id="SSF64484">
    <property type="entry name" value="beta and beta-prime subunits of DNA dependent RNA-polymerase"/>
    <property type="match status" value="1"/>
</dbReference>
<dbReference type="Proteomes" id="UP000244722">
    <property type="component" value="Unassembled WGS sequence"/>
</dbReference>
<name>A0A2T7A3H2_TUBBO</name>
<accession>A0A2T7A3H2</accession>
<keyword evidence="3" id="KW-1185">Reference proteome</keyword>
<evidence type="ECO:0000313" key="2">
    <source>
        <dbReference type="EMBL" id="PUU82250.1"/>
    </source>
</evidence>
<feature type="region of interest" description="Disordered" evidence="1">
    <location>
        <begin position="24"/>
        <end position="48"/>
    </location>
</feature>
<protein>
    <submittedName>
        <fullName evidence="2">Uncharacterized protein</fullName>
    </submittedName>
</protein>
<proteinExistence type="predicted"/>
<evidence type="ECO:0000313" key="3">
    <source>
        <dbReference type="Proteomes" id="UP000244722"/>
    </source>
</evidence>
<dbReference type="STRING" id="42251.A0A2T7A3H2"/>
<dbReference type="AlphaFoldDB" id="A0A2T7A3H2"/>
<organism evidence="2 3">
    <name type="scientific">Tuber borchii</name>
    <name type="common">White truffle</name>
    <dbReference type="NCBI Taxonomy" id="42251"/>
    <lineage>
        <taxon>Eukaryota</taxon>
        <taxon>Fungi</taxon>
        <taxon>Dikarya</taxon>
        <taxon>Ascomycota</taxon>
        <taxon>Pezizomycotina</taxon>
        <taxon>Pezizomycetes</taxon>
        <taxon>Pezizales</taxon>
        <taxon>Tuberaceae</taxon>
        <taxon>Tuber</taxon>
    </lineage>
</organism>
<dbReference type="EMBL" id="NESQ01000031">
    <property type="protein sequence ID" value="PUU82250.1"/>
    <property type="molecule type" value="Genomic_DNA"/>
</dbReference>
<evidence type="ECO:0000256" key="1">
    <source>
        <dbReference type="SAM" id="MobiDB-lite"/>
    </source>
</evidence>